<dbReference type="InterPro" id="IPR029033">
    <property type="entry name" value="His_PPase_superfam"/>
</dbReference>
<dbReference type="Proteomes" id="UP000199214">
    <property type="component" value="Unassembled WGS sequence"/>
</dbReference>
<dbReference type="OrthoDB" id="7502553at2"/>
<evidence type="ECO:0000313" key="3">
    <source>
        <dbReference type="Proteomes" id="UP000199214"/>
    </source>
</evidence>
<evidence type="ECO:0000313" key="2">
    <source>
        <dbReference type="EMBL" id="SEL08507.1"/>
    </source>
</evidence>
<feature type="region of interest" description="Disordered" evidence="1">
    <location>
        <begin position="1"/>
        <end position="23"/>
    </location>
</feature>
<dbReference type="InterPro" id="IPR013078">
    <property type="entry name" value="His_Pase_superF_clade-1"/>
</dbReference>
<keyword evidence="3" id="KW-1185">Reference proteome</keyword>
<dbReference type="Gene3D" id="3.40.50.1240">
    <property type="entry name" value="Phosphoglycerate mutase-like"/>
    <property type="match status" value="1"/>
</dbReference>
<dbReference type="InterPro" id="IPR050275">
    <property type="entry name" value="PGM_Phosphatase"/>
</dbReference>
<reference evidence="3" key="1">
    <citation type="submission" date="2016-10" db="EMBL/GenBank/DDBJ databases">
        <authorList>
            <person name="Varghese N."/>
            <person name="Submissions S."/>
        </authorList>
    </citation>
    <scope>NUCLEOTIDE SEQUENCE [LARGE SCALE GENOMIC DNA]</scope>
    <source>
        <strain evidence="3">JS21-1</strain>
    </source>
</reference>
<sequence>MRSVWRLDARASTGQSSRVTARPPTTRLTLLCAGATRGVREGRFPDPAEPLDDGGRAKVRAAAFDRASVDHCFVSPAASAIETAALLGIDAAQQPALRDVDAGDWAGCSMAEIGEEAFTRWLAAPEQGAPGGEPMTAVRERVGGWLDELEEGRVLAVTHAAVIRATLAHALVLPDASVLAIDVAPLTRLILSRHGRWRLQALVPPREG</sequence>
<protein>
    <submittedName>
        <fullName evidence="2">Broad specificity phosphatase PhoE</fullName>
    </submittedName>
</protein>
<name>A0A1H7MD21_9SPHN</name>
<organism evidence="2 3">
    <name type="scientific">Sphingomonas palmae</name>
    <dbReference type="NCBI Taxonomy" id="1855283"/>
    <lineage>
        <taxon>Bacteria</taxon>
        <taxon>Pseudomonadati</taxon>
        <taxon>Pseudomonadota</taxon>
        <taxon>Alphaproteobacteria</taxon>
        <taxon>Sphingomonadales</taxon>
        <taxon>Sphingomonadaceae</taxon>
        <taxon>Sphingomonas</taxon>
    </lineage>
</organism>
<evidence type="ECO:0000256" key="1">
    <source>
        <dbReference type="SAM" id="MobiDB-lite"/>
    </source>
</evidence>
<dbReference type="SUPFAM" id="SSF53254">
    <property type="entry name" value="Phosphoglycerate mutase-like"/>
    <property type="match status" value="1"/>
</dbReference>
<dbReference type="GO" id="GO:0016791">
    <property type="term" value="F:phosphatase activity"/>
    <property type="evidence" value="ECO:0007669"/>
    <property type="project" value="TreeGrafter"/>
</dbReference>
<dbReference type="STRING" id="1855283.SAMN05216382_1439"/>
<dbReference type="PANTHER" id="PTHR48100">
    <property type="entry name" value="BROAD-SPECIFICITY PHOSPHATASE YOR283W-RELATED"/>
    <property type="match status" value="1"/>
</dbReference>
<dbReference type="CDD" id="cd07067">
    <property type="entry name" value="HP_PGM_like"/>
    <property type="match status" value="1"/>
</dbReference>
<dbReference type="SMART" id="SM00855">
    <property type="entry name" value="PGAM"/>
    <property type="match status" value="1"/>
</dbReference>
<gene>
    <name evidence="2" type="ORF">SAMN05216382_1439</name>
</gene>
<dbReference type="EMBL" id="FNZZ01000002">
    <property type="protein sequence ID" value="SEL08507.1"/>
    <property type="molecule type" value="Genomic_DNA"/>
</dbReference>
<accession>A0A1H7MD21</accession>
<proteinExistence type="predicted"/>
<dbReference type="Pfam" id="PF00300">
    <property type="entry name" value="His_Phos_1"/>
    <property type="match status" value="1"/>
</dbReference>
<dbReference type="AlphaFoldDB" id="A0A1H7MD21"/>